<organism evidence="1 2">
    <name type="scientific">Candidatus Segetimicrobium genomatis</name>
    <dbReference type="NCBI Taxonomy" id="2569760"/>
    <lineage>
        <taxon>Bacteria</taxon>
        <taxon>Bacillati</taxon>
        <taxon>Candidatus Sysuimicrobiota</taxon>
        <taxon>Candidatus Sysuimicrobiia</taxon>
        <taxon>Candidatus Sysuimicrobiales</taxon>
        <taxon>Candidatus Segetimicrobiaceae</taxon>
        <taxon>Candidatus Segetimicrobium</taxon>
    </lineage>
</organism>
<dbReference type="Pfam" id="PF11578">
    <property type="entry name" value="DUF3237"/>
    <property type="match status" value="1"/>
</dbReference>
<sequence>MRLEPLCRLEMQYEPDAAWLRPYGDKEGAAFGYGRGTVEGPRLRGKGVWANHPRRREDGVWCPDCHGFITTDEGVKIIFTLQGYSIDEATPAVRRAIVAAIWFRAQDERYRWLNYHICVGEGEIDETTEMWWFNISAVVNETAVAPPKIAWAKAPWA</sequence>
<dbReference type="EMBL" id="VBAP01000077">
    <property type="protein sequence ID" value="TMI72900.1"/>
    <property type="molecule type" value="Genomic_DNA"/>
</dbReference>
<evidence type="ECO:0000313" key="1">
    <source>
        <dbReference type="EMBL" id="TMI72900.1"/>
    </source>
</evidence>
<dbReference type="Gene3D" id="2.40.160.20">
    <property type="match status" value="1"/>
</dbReference>
<dbReference type="Proteomes" id="UP000318834">
    <property type="component" value="Unassembled WGS sequence"/>
</dbReference>
<proteinExistence type="predicted"/>
<comment type="caution">
    <text evidence="1">The sequence shown here is derived from an EMBL/GenBank/DDBJ whole genome shotgun (WGS) entry which is preliminary data.</text>
</comment>
<reference evidence="1 2" key="1">
    <citation type="journal article" date="2019" name="Nat. Microbiol.">
        <title>Mediterranean grassland soil C-N compound turnover is dependent on rainfall and depth, and is mediated by genomically divergent microorganisms.</title>
        <authorList>
            <person name="Diamond S."/>
            <person name="Andeer P.F."/>
            <person name="Li Z."/>
            <person name="Crits-Christoph A."/>
            <person name="Burstein D."/>
            <person name="Anantharaman K."/>
            <person name="Lane K.R."/>
            <person name="Thomas B.C."/>
            <person name="Pan C."/>
            <person name="Northen T.R."/>
            <person name="Banfield J.F."/>
        </authorList>
    </citation>
    <scope>NUCLEOTIDE SEQUENCE [LARGE SCALE GENOMIC DNA]</scope>
    <source>
        <strain evidence="1">NP_8</strain>
    </source>
</reference>
<gene>
    <name evidence="1" type="ORF">E6H05_10325</name>
</gene>
<name>A0A537INJ4_9BACT</name>
<accession>A0A537INJ4</accession>
<evidence type="ECO:0000313" key="2">
    <source>
        <dbReference type="Proteomes" id="UP000318834"/>
    </source>
</evidence>
<protein>
    <submittedName>
        <fullName evidence="1">DUF3237 domain-containing protein</fullName>
    </submittedName>
</protein>
<dbReference type="AlphaFoldDB" id="A0A537INJ4"/>